<evidence type="ECO:0000313" key="2">
    <source>
        <dbReference type="Proteomes" id="UP000012313"/>
    </source>
</evidence>
<evidence type="ECO:0000313" key="1">
    <source>
        <dbReference type="EMBL" id="EMY77654.1"/>
    </source>
</evidence>
<name>N1WKL0_9LEPT</name>
<proteinExistence type="predicted"/>
<protein>
    <submittedName>
        <fullName evidence="1">Uncharacterized protein</fullName>
    </submittedName>
</protein>
<reference evidence="1" key="1">
    <citation type="submission" date="2013-03" db="EMBL/GenBank/DDBJ databases">
        <authorList>
            <person name="Harkins D.M."/>
            <person name="Durkin A.S."/>
            <person name="Brinkac L.M."/>
            <person name="Haft D.H."/>
            <person name="Selengut J.D."/>
            <person name="Sanka R."/>
            <person name="DePew J."/>
            <person name="Purushe J."/>
            <person name="Hartskeerl R.A."/>
            <person name="Ahmed A."/>
            <person name="van der Linden H."/>
            <person name="Goris M.G.A."/>
            <person name="Vinetz J.M."/>
            <person name="Sutton G.G."/>
            <person name="Nierman W.C."/>
            <person name="Fouts D.E."/>
        </authorList>
    </citation>
    <scope>NUCLEOTIDE SEQUENCE [LARGE SCALE GENOMIC DNA]</scope>
    <source>
        <strain evidence="1">ICFT</strain>
    </source>
</reference>
<organism evidence="1 2">
    <name type="scientific">Leptospira weilii serovar Ranarum str. ICFT</name>
    <dbReference type="NCBI Taxonomy" id="1218598"/>
    <lineage>
        <taxon>Bacteria</taxon>
        <taxon>Pseudomonadati</taxon>
        <taxon>Spirochaetota</taxon>
        <taxon>Spirochaetia</taxon>
        <taxon>Leptospirales</taxon>
        <taxon>Leptospiraceae</taxon>
        <taxon>Leptospira</taxon>
    </lineage>
</organism>
<accession>N1WKL0</accession>
<dbReference type="Proteomes" id="UP000012313">
    <property type="component" value="Unassembled WGS sequence"/>
</dbReference>
<keyword evidence="2" id="KW-1185">Reference proteome</keyword>
<comment type="caution">
    <text evidence="1">The sequence shown here is derived from an EMBL/GenBank/DDBJ whole genome shotgun (WGS) entry which is preliminary data.</text>
</comment>
<sequence length="48" mass="5365">MIVIGDSSESGAPVIDIYNFPFIYEKICSLLGLAIKENDFENPTEELE</sequence>
<gene>
    <name evidence="1" type="ORF">LEP1GSC060_1244</name>
</gene>
<dbReference type="AlphaFoldDB" id="N1WKL0"/>
<dbReference type="EMBL" id="AOHC02000035">
    <property type="protein sequence ID" value="EMY77654.1"/>
    <property type="molecule type" value="Genomic_DNA"/>
</dbReference>